<feature type="compositionally biased region" description="Basic and acidic residues" evidence="6">
    <location>
        <begin position="18"/>
        <end position="27"/>
    </location>
</feature>
<feature type="compositionally biased region" description="Low complexity" evidence="6">
    <location>
        <begin position="240"/>
        <end position="253"/>
    </location>
</feature>
<comment type="similarity">
    <text evidence="1">Belongs to the protein kinase superfamily. STE Ser/Thr protein kinase family. MAP kinase kinase kinase subfamily.</text>
</comment>
<feature type="compositionally biased region" description="Low complexity" evidence="6">
    <location>
        <begin position="347"/>
        <end position="371"/>
    </location>
</feature>
<evidence type="ECO:0000256" key="2">
    <source>
        <dbReference type="ARBA" id="ARBA00022679"/>
    </source>
</evidence>
<gene>
    <name evidence="8" type="primary">YDA_0</name>
    <name evidence="8" type="ORF">CK203_092882</name>
</gene>
<feature type="domain" description="Protein kinase" evidence="7">
    <location>
        <begin position="365"/>
        <end position="646"/>
    </location>
</feature>
<keyword evidence="4 8" id="KW-0418">Kinase</keyword>
<dbReference type="Proteomes" id="UP000288805">
    <property type="component" value="Unassembled WGS sequence"/>
</dbReference>
<evidence type="ECO:0000256" key="6">
    <source>
        <dbReference type="SAM" id="MobiDB-lite"/>
    </source>
</evidence>
<feature type="region of interest" description="Disordered" evidence="6">
    <location>
        <begin position="671"/>
        <end position="711"/>
    </location>
</feature>
<evidence type="ECO:0000259" key="7">
    <source>
        <dbReference type="PROSITE" id="PS50011"/>
    </source>
</evidence>
<accession>A0A438E2P6</accession>
<evidence type="ECO:0000256" key="5">
    <source>
        <dbReference type="ARBA" id="ARBA00022840"/>
    </source>
</evidence>
<organism evidence="8 9">
    <name type="scientific">Vitis vinifera</name>
    <name type="common">Grape</name>
    <dbReference type="NCBI Taxonomy" id="29760"/>
    <lineage>
        <taxon>Eukaryota</taxon>
        <taxon>Viridiplantae</taxon>
        <taxon>Streptophyta</taxon>
        <taxon>Embryophyta</taxon>
        <taxon>Tracheophyta</taxon>
        <taxon>Spermatophyta</taxon>
        <taxon>Magnoliopsida</taxon>
        <taxon>eudicotyledons</taxon>
        <taxon>Gunneridae</taxon>
        <taxon>Pentapetalae</taxon>
        <taxon>rosids</taxon>
        <taxon>Vitales</taxon>
        <taxon>Vitaceae</taxon>
        <taxon>Viteae</taxon>
        <taxon>Vitis</taxon>
    </lineage>
</organism>
<dbReference type="InterPro" id="IPR011009">
    <property type="entry name" value="Kinase-like_dom_sf"/>
</dbReference>
<evidence type="ECO:0000256" key="4">
    <source>
        <dbReference type="ARBA" id="ARBA00022777"/>
    </source>
</evidence>
<dbReference type="InterPro" id="IPR050538">
    <property type="entry name" value="MAP_kinase_kinase_kinase"/>
</dbReference>
<dbReference type="SMART" id="SM00220">
    <property type="entry name" value="S_TKc"/>
    <property type="match status" value="1"/>
</dbReference>
<dbReference type="EMBL" id="QGNW01001420">
    <property type="protein sequence ID" value="RVW41997.1"/>
    <property type="molecule type" value="Genomic_DNA"/>
</dbReference>
<dbReference type="Pfam" id="PF00069">
    <property type="entry name" value="Pkinase"/>
    <property type="match status" value="1"/>
</dbReference>
<evidence type="ECO:0000313" key="8">
    <source>
        <dbReference type="EMBL" id="RVW41997.1"/>
    </source>
</evidence>
<feature type="region of interest" description="Disordered" evidence="6">
    <location>
        <begin position="1"/>
        <end position="174"/>
    </location>
</feature>
<evidence type="ECO:0000313" key="9">
    <source>
        <dbReference type="Proteomes" id="UP000288805"/>
    </source>
</evidence>
<dbReference type="PANTHER" id="PTHR48016:SF45">
    <property type="entry name" value="OS04G0559800 PROTEIN"/>
    <property type="match status" value="1"/>
</dbReference>
<dbReference type="PANTHER" id="PTHR48016">
    <property type="entry name" value="MAP KINASE KINASE KINASE SSK2-RELATED-RELATED"/>
    <property type="match status" value="1"/>
</dbReference>
<feature type="compositionally biased region" description="Low complexity" evidence="6">
    <location>
        <begin position="804"/>
        <end position="821"/>
    </location>
</feature>
<dbReference type="PROSITE" id="PS50011">
    <property type="entry name" value="PROTEIN_KINASE_DOM"/>
    <property type="match status" value="1"/>
</dbReference>
<feature type="region of interest" description="Disordered" evidence="6">
    <location>
        <begin position="802"/>
        <end position="821"/>
    </location>
</feature>
<proteinExistence type="inferred from homology"/>
<dbReference type="InterPro" id="IPR000719">
    <property type="entry name" value="Prot_kinase_dom"/>
</dbReference>
<feature type="compositionally biased region" description="Low complexity" evidence="6">
    <location>
        <begin position="688"/>
        <end position="706"/>
    </location>
</feature>
<dbReference type="Gene3D" id="1.10.510.10">
    <property type="entry name" value="Transferase(Phosphotransferase) domain 1"/>
    <property type="match status" value="1"/>
</dbReference>
<protein>
    <submittedName>
        <fullName evidence="8">Mitogen-activated protein kinase kinase kinase YODA</fullName>
    </submittedName>
</protein>
<keyword evidence="3" id="KW-0547">Nucleotide-binding</keyword>
<dbReference type="GO" id="GO:0005524">
    <property type="term" value="F:ATP binding"/>
    <property type="evidence" value="ECO:0007669"/>
    <property type="project" value="UniProtKB-KW"/>
</dbReference>
<feature type="compositionally biased region" description="Polar residues" evidence="6">
    <location>
        <begin position="55"/>
        <end position="77"/>
    </location>
</feature>
<evidence type="ECO:0000256" key="3">
    <source>
        <dbReference type="ARBA" id="ARBA00022741"/>
    </source>
</evidence>
<feature type="region of interest" description="Disordered" evidence="6">
    <location>
        <begin position="210"/>
        <end position="385"/>
    </location>
</feature>
<feature type="compositionally biased region" description="Polar residues" evidence="6">
    <location>
        <begin position="298"/>
        <end position="308"/>
    </location>
</feature>
<feature type="compositionally biased region" description="Polar residues" evidence="6">
    <location>
        <begin position="260"/>
        <end position="270"/>
    </location>
</feature>
<name>A0A438E2P6_VITVI</name>
<dbReference type="SUPFAM" id="SSF56112">
    <property type="entry name" value="Protein kinase-like (PK-like)"/>
    <property type="match status" value="1"/>
</dbReference>
<keyword evidence="5" id="KW-0067">ATP-binding</keyword>
<sequence>MPSWWGKSSSKEAKKKTNKESFIDTLHRKFKIPSEGKVSNRSGGSHRRCSDTISEKGSQSRAESRSPSPSKLVSRCQSFVERPNAQPLPLPGRHPASVGRTDSGISISTKQRLEKGSKSSFLPLPRPRCIGGRPDPTDLDGDFVASVYSEGSTDSEDAADSHHRSPQATDYDNGTRTAASIFSSVMLKDQSPVAHVNAREAQKPANLLFSNHISPTSPKRRPLSSHVPNLQVPYHGAFGSAPDSSMSSPSRSPLRAFGTDQGSGQNSGHNSMGGDMSGQLFWQPSRGSPEYSPIPSPRMTSPGPSSRIHSGAVTPLHPRAGGAASESQTSWPDEGKQQSHRLPLPPVAVSSSSPFSHSNSPAASPSVPRSPGRAEAPTSPGSRWKRESCWEEAHLDMFIESGEMCAMKEVTLFSDDAKSKESAKQLGQEIVLLSRLCHPNIVQYYGSETVGDKLYIYLEYVSGGSIYKLLQEYGQLGELAIRSYTQQILSGLAYLHAKNTVHRDIKGANILVDPSGRVKLADFGMAKHITGQSCPLSFKGSPYWMAPELFAQVIRNSNGCNLAVDIWSLGCTVLEMATTKPPWSQFEGVAAMFKIGNSKDLPAIPDHLSDEDPPPGVTNGVKSLGIGHAKNLSSLDSERLAVHSFRVLKTGSHSSDPHIARNISCPVSPIGSPLLHSRSPQHLNGRMSPSPISSPRTTSGPSTPLTGGSGAIPFPHLKPSVYLQEGFGNVSKPLNNPYSNGPSYHDPNADIFRGMQLGSHIFPESDALGKQFGRTAHVELYDGQSVLADRVSRQLLRDQVKMNPSLDLSPSSMLPSRNTGI</sequence>
<dbReference type="GO" id="GO:0004672">
    <property type="term" value="F:protein kinase activity"/>
    <property type="evidence" value="ECO:0007669"/>
    <property type="project" value="InterPro"/>
</dbReference>
<evidence type="ECO:0000256" key="1">
    <source>
        <dbReference type="ARBA" id="ARBA00006529"/>
    </source>
</evidence>
<comment type="caution">
    <text evidence="8">The sequence shown here is derived from an EMBL/GenBank/DDBJ whole genome shotgun (WGS) entry which is preliminary data.</text>
</comment>
<reference evidence="8 9" key="1">
    <citation type="journal article" date="2018" name="PLoS Genet.">
        <title>Population sequencing reveals clonal diversity and ancestral inbreeding in the grapevine cultivar Chardonnay.</title>
        <authorList>
            <person name="Roach M.J."/>
            <person name="Johnson D.L."/>
            <person name="Bohlmann J."/>
            <person name="van Vuuren H.J."/>
            <person name="Jones S.J."/>
            <person name="Pretorius I.S."/>
            <person name="Schmidt S.A."/>
            <person name="Borneman A.R."/>
        </authorList>
    </citation>
    <scope>NUCLEOTIDE SEQUENCE [LARGE SCALE GENOMIC DNA]</scope>
    <source>
        <strain evidence="9">cv. Chardonnay</strain>
        <tissue evidence="8">Leaf</tissue>
    </source>
</reference>
<dbReference type="AlphaFoldDB" id="A0A438E2P6"/>
<keyword evidence="2" id="KW-0808">Transferase</keyword>